<evidence type="ECO:0000256" key="1">
    <source>
        <dbReference type="ARBA" id="ARBA00001974"/>
    </source>
</evidence>
<evidence type="ECO:0000256" key="4">
    <source>
        <dbReference type="ARBA" id="ARBA00022827"/>
    </source>
</evidence>
<dbReference type="InterPro" id="IPR001100">
    <property type="entry name" value="Pyr_nuc-diS_OxRdtase"/>
</dbReference>
<protein>
    <submittedName>
        <fullName evidence="7">FAD-containing oxidoreductase</fullName>
    </submittedName>
</protein>
<dbReference type="InterPro" id="IPR023753">
    <property type="entry name" value="FAD/NAD-binding_dom"/>
</dbReference>
<dbReference type="PRINTS" id="PR00368">
    <property type="entry name" value="FADPNR"/>
</dbReference>
<accession>A0ABT8KNE9</accession>
<comment type="similarity">
    <text evidence="2">Belongs to the class-I pyridine nucleotide-disulfide oxidoreductase family.</text>
</comment>
<dbReference type="PIRSF" id="PIRSF000350">
    <property type="entry name" value="Mercury_reductase_MerA"/>
    <property type="match status" value="1"/>
</dbReference>
<dbReference type="InterPro" id="IPR004099">
    <property type="entry name" value="Pyr_nucl-diS_OxRdtase_dimer"/>
</dbReference>
<dbReference type="PANTHER" id="PTHR43014:SF2">
    <property type="entry name" value="MERCURIC REDUCTASE"/>
    <property type="match status" value="1"/>
</dbReference>
<dbReference type="Gene3D" id="3.30.390.30">
    <property type="match status" value="1"/>
</dbReference>
<keyword evidence="3" id="KW-0285">Flavoprotein</keyword>
<dbReference type="PRINTS" id="PR00411">
    <property type="entry name" value="PNDRDTASEI"/>
</dbReference>
<organism evidence="7 8">
    <name type="scientific">Splendidivirga corallicola</name>
    <dbReference type="NCBI Taxonomy" id="3051826"/>
    <lineage>
        <taxon>Bacteria</taxon>
        <taxon>Pseudomonadati</taxon>
        <taxon>Bacteroidota</taxon>
        <taxon>Cytophagia</taxon>
        <taxon>Cytophagales</taxon>
        <taxon>Splendidivirgaceae</taxon>
        <taxon>Splendidivirga</taxon>
    </lineage>
</organism>
<name>A0ABT8KNE9_9BACT</name>
<evidence type="ECO:0000256" key="2">
    <source>
        <dbReference type="ARBA" id="ARBA00007532"/>
    </source>
</evidence>
<evidence type="ECO:0000313" key="7">
    <source>
        <dbReference type="EMBL" id="MDN5201973.1"/>
    </source>
</evidence>
<proteinExistence type="inferred from homology"/>
<dbReference type="PANTHER" id="PTHR43014">
    <property type="entry name" value="MERCURIC REDUCTASE"/>
    <property type="match status" value="1"/>
</dbReference>
<dbReference type="SUPFAM" id="SSF55424">
    <property type="entry name" value="FAD/NAD-linked reductases, dimerisation (C-terminal) domain"/>
    <property type="match status" value="1"/>
</dbReference>
<gene>
    <name evidence="7" type="ORF">QQ008_11380</name>
</gene>
<evidence type="ECO:0000313" key="8">
    <source>
        <dbReference type="Proteomes" id="UP001172082"/>
    </source>
</evidence>
<dbReference type="Proteomes" id="UP001172082">
    <property type="component" value="Unassembled WGS sequence"/>
</dbReference>
<evidence type="ECO:0000259" key="5">
    <source>
        <dbReference type="Pfam" id="PF02852"/>
    </source>
</evidence>
<dbReference type="InterPro" id="IPR036188">
    <property type="entry name" value="FAD/NAD-bd_sf"/>
</dbReference>
<evidence type="ECO:0000259" key="6">
    <source>
        <dbReference type="Pfam" id="PF07992"/>
    </source>
</evidence>
<dbReference type="InterPro" id="IPR016156">
    <property type="entry name" value="FAD/NAD-linked_Rdtase_dimer_sf"/>
</dbReference>
<feature type="domain" description="FAD/NAD(P)-binding" evidence="6">
    <location>
        <begin position="7"/>
        <end position="320"/>
    </location>
</feature>
<dbReference type="Gene3D" id="3.50.50.60">
    <property type="entry name" value="FAD/NAD(P)-binding domain"/>
    <property type="match status" value="2"/>
</dbReference>
<feature type="domain" description="Pyridine nucleotide-disulphide oxidoreductase dimerisation" evidence="5">
    <location>
        <begin position="347"/>
        <end position="451"/>
    </location>
</feature>
<evidence type="ECO:0000256" key="3">
    <source>
        <dbReference type="ARBA" id="ARBA00022630"/>
    </source>
</evidence>
<keyword evidence="8" id="KW-1185">Reference proteome</keyword>
<comment type="cofactor">
    <cofactor evidence="1">
        <name>FAD</name>
        <dbReference type="ChEBI" id="CHEBI:57692"/>
    </cofactor>
</comment>
<dbReference type="Pfam" id="PF07992">
    <property type="entry name" value="Pyr_redox_2"/>
    <property type="match status" value="1"/>
</dbReference>
<dbReference type="NCBIfam" id="NF004992">
    <property type="entry name" value="PRK06370.1-4"/>
    <property type="match status" value="1"/>
</dbReference>
<dbReference type="RefSeq" id="WP_346751997.1">
    <property type="nucleotide sequence ID" value="NZ_JAUJEA010000003.1"/>
</dbReference>
<comment type="caution">
    <text evidence="7">The sequence shown here is derived from an EMBL/GenBank/DDBJ whole genome shotgun (WGS) entry which is preliminary data.</text>
</comment>
<keyword evidence="4" id="KW-0274">FAD</keyword>
<reference evidence="7" key="1">
    <citation type="submission" date="2023-06" db="EMBL/GenBank/DDBJ databases">
        <title>Genomic of Parafulvivirga corallium.</title>
        <authorList>
            <person name="Wang G."/>
        </authorList>
    </citation>
    <scope>NUCLEOTIDE SEQUENCE</scope>
    <source>
        <strain evidence="7">BMA10</strain>
    </source>
</reference>
<dbReference type="EMBL" id="JAUJEA010000003">
    <property type="protein sequence ID" value="MDN5201973.1"/>
    <property type="molecule type" value="Genomic_DNA"/>
</dbReference>
<sequence length="459" mass="49903">MTKLQFDAIIIGSGQAGTPLAFKMASKGKKVAFIEREHLGGTCLNVGCTPTKTYVASARRMWDAQHGEELGVMIPNGAKVDLQKVKARKDALIKGSVDGITAGVEKNENINFFKGEASFSGHKTIQVNGEQLTAEEIYINVGGRAFIPEGFEGVDYLTNQSILQLEKLPEHLVIVGGSYIGLEFGQMFKRFGSKVTIIERGPGIISREDEEVSEHIYNFLKDEGIDFRLNASCLSGRQNADGTITVKVDCEQGPPEITGSHLLLAVGRTPNTDSLNLEATGVQSNQRGYIQVDDYLQTNVEGIYALGDCNGKGAFTHTAYNDYEIIAENKFDGKNRKVSDRILTYGLFVDPPLGRAGLTKREALEKGFSLLEAKRPMSRISRAKEKGETKGFMSAIIDAKTNKILGASVLGVGGDEIISSILNLMYADAPYTIVRDSVQPHPTISELIPTMLEGLTEVS</sequence>
<dbReference type="SUPFAM" id="SSF51905">
    <property type="entry name" value="FAD/NAD(P)-binding domain"/>
    <property type="match status" value="1"/>
</dbReference>
<dbReference type="Pfam" id="PF02852">
    <property type="entry name" value="Pyr_redox_dim"/>
    <property type="match status" value="1"/>
</dbReference>